<evidence type="ECO:0000259" key="9">
    <source>
        <dbReference type="PROSITE" id="PS51755"/>
    </source>
</evidence>
<dbReference type="SUPFAM" id="SSF52172">
    <property type="entry name" value="CheY-like"/>
    <property type="match status" value="1"/>
</dbReference>
<dbReference type="GO" id="GO:0005829">
    <property type="term" value="C:cytosol"/>
    <property type="evidence" value="ECO:0007669"/>
    <property type="project" value="TreeGrafter"/>
</dbReference>
<dbReference type="CDD" id="cd00383">
    <property type="entry name" value="trans_reg_C"/>
    <property type="match status" value="1"/>
</dbReference>
<evidence type="ECO:0000313" key="11">
    <source>
        <dbReference type="Proteomes" id="UP000316199"/>
    </source>
</evidence>
<dbReference type="InterPro" id="IPR036388">
    <property type="entry name" value="WH-like_DNA-bd_sf"/>
</dbReference>
<dbReference type="PANTHER" id="PTHR48111:SF1">
    <property type="entry name" value="TWO-COMPONENT RESPONSE REGULATOR ORR33"/>
    <property type="match status" value="1"/>
</dbReference>
<feature type="DNA-binding region" description="OmpR/PhoB-type" evidence="7">
    <location>
        <begin position="134"/>
        <end position="230"/>
    </location>
</feature>
<dbReference type="GO" id="GO:0032993">
    <property type="term" value="C:protein-DNA complex"/>
    <property type="evidence" value="ECO:0007669"/>
    <property type="project" value="TreeGrafter"/>
</dbReference>
<keyword evidence="2" id="KW-0902">Two-component regulatory system</keyword>
<dbReference type="InterPro" id="IPR001789">
    <property type="entry name" value="Sig_transdc_resp-reg_receiver"/>
</dbReference>
<dbReference type="GO" id="GO:0000976">
    <property type="term" value="F:transcription cis-regulatory region binding"/>
    <property type="evidence" value="ECO:0007669"/>
    <property type="project" value="TreeGrafter"/>
</dbReference>
<dbReference type="InterPro" id="IPR039420">
    <property type="entry name" value="WalR-like"/>
</dbReference>
<reference evidence="10 11" key="1">
    <citation type="submission" date="2019-02" db="EMBL/GenBank/DDBJ databases">
        <title>Prokaryotic population dynamics and viral predation in marine succession experiment using metagenomics: the confinement effect.</title>
        <authorList>
            <person name="Haro-Moreno J.M."/>
            <person name="Rodriguez-Valera F."/>
            <person name="Lopez-Perez M."/>
        </authorList>
    </citation>
    <scope>NUCLEOTIDE SEQUENCE [LARGE SCALE GENOMIC DNA]</scope>
    <source>
        <strain evidence="10">MED-G157</strain>
    </source>
</reference>
<evidence type="ECO:0000256" key="1">
    <source>
        <dbReference type="ARBA" id="ARBA00022553"/>
    </source>
</evidence>
<evidence type="ECO:0000313" key="10">
    <source>
        <dbReference type="EMBL" id="RZO75779.1"/>
    </source>
</evidence>
<dbReference type="PANTHER" id="PTHR48111">
    <property type="entry name" value="REGULATOR OF RPOS"/>
    <property type="match status" value="1"/>
</dbReference>
<name>A0A520RZX9_9GAMM</name>
<evidence type="ECO:0000256" key="6">
    <source>
        <dbReference type="PROSITE-ProRule" id="PRU00169"/>
    </source>
</evidence>
<dbReference type="SUPFAM" id="SSF46894">
    <property type="entry name" value="C-terminal effector domain of the bipartite response regulators"/>
    <property type="match status" value="1"/>
</dbReference>
<dbReference type="Gene3D" id="1.10.10.10">
    <property type="entry name" value="Winged helix-like DNA-binding domain superfamily/Winged helix DNA-binding domain"/>
    <property type="match status" value="1"/>
</dbReference>
<dbReference type="FunFam" id="3.40.50.2300:FF:000001">
    <property type="entry name" value="DNA-binding response regulator PhoB"/>
    <property type="match status" value="1"/>
</dbReference>
<keyword evidence="3" id="KW-0805">Transcription regulation</keyword>
<feature type="modified residue" description="4-aspartylphosphate" evidence="6">
    <location>
        <position position="53"/>
    </location>
</feature>
<evidence type="ECO:0000256" key="2">
    <source>
        <dbReference type="ARBA" id="ARBA00023012"/>
    </source>
</evidence>
<evidence type="ECO:0000256" key="7">
    <source>
        <dbReference type="PROSITE-ProRule" id="PRU01091"/>
    </source>
</evidence>
<dbReference type="Pfam" id="PF00486">
    <property type="entry name" value="Trans_reg_C"/>
    <property type="match status" value="1"/>
</dbReference>
<accession>A0A520RZX9</accession>
<keyword evidence="5" id="KW-0804">Transcription</keyword>
<gene>
    <name evidence="10" type="ORF">EVA68_06195</name>
</gene>
<evidence type="ECO:0000256" key="3">
    <source>
        <dbReference type="ARBA" id="ARBA00023015"/>
    </source>
</evidence>
<keyword evidence="1 6" id="KW-0597">Phosphoprotein</keyword>
<dbReference type="InterPro" id="IPR001867">
    <property type="entry name" value="OmpR/PhoB-type_DNA-bd"/>
</dbReference>
<comment type="caution">
    <text evidence="10">The sequence shown here is derived from an EMBL/GenBank/DDBJ whole genome shotgun (WGS) entry which is preliminary data.</text>
</comment>
<dbReference type="EMBL" id="SHAG01000025">
    <property type="protein sequence ID" value="RZO75779.1"/>
    <property type="molecule type" value="Genomic_DNA"/>
</dbReference>
<evidence type="ECO:0000259" key="8">
    <source>
        <dbReference type="PROSITE" id="PS50110"/>
    </source>
</evidence>
<dbReference type="InterPro" id="IPR011006">
    <property type="entry name" value="CheY-like_superfamily"/>
</dbReference>
<dbReference type="Proteomes" id="UP000316199">
    <property type="component" value="Unassembled WGS sequence"/>
</dbReference>
<dbReference type="Pfam" id="PF00072">
    <property type="entry name" value="Response_reg"/>
    <property type="match status" value="1"/>
</dbReference>
<dbReference type="Gene3D" id="3.40.50.2300">
    <property type="match status" value="1"/>
</dbReference>
<dbReference type="Gene3D" id="6.10.250.690">
    <property type="match status" value="1"/>
</dbReference>
<dbReference type="AlphaFoldDB" id="A0A520RZX9"/>
<feature type="domain" description="OmpR/PhoB-type" evidence="9">
    <location>
        <begin position="134"/>
        <end position="230"/>
    </location>
</feature>
<dbReference type="PROSITE" id="PS51755">
    <property type="entry name" value="OMPR_PHOB"/>
    <property type="match status" value="1"/>
</dbReference>
<sequence>MKTSIIIIEDEPDISEVIEYNLTREGFEVASFTRGDKGFNAVRQQPPSLVILDLMLPGIDGLSVCQQIKSDRRTKDVSIIIVSAKVEETDVVIGLGHGADDYLRKPFSPRELISRVKAVLRRSETIPGSSDLSKDIITIGELTIDPQSYLVKIGSIPVELTMTEFKILFQLSSGPGRVYTRQQILEDALFQSGHVLDRNIDVHVRAIRQKLGPYGGMIVTVRGIGYRFSDTSL</sequence>
<proteinExistence type="predicted"/>
<keyword evidence="4 7" id="KW-0238">DNA-binding</keyword>
<protein>
    <submittedName>
        <fullName evidence="10">Response regulator</fullName>
    </submittedName>
</protein>
<dbReference type="InterPro" id="IPR016032">
    <property type="entry name" value="Sig_transdc_resp-reg_C-effctor"/>
</dbReference>
<evidence type="ECO:0000256" key="5">
    <source>
        <dbReference type="ARBA" id="ARBA00023163"/>
    </source>
</evidence>
<dbReference type="GO" id="GO:0006355">
    <property type="term" value="P:regulation of DNA-templated transcription"/>
    <property type="evidence" value="ECO:0007669"/>
    <property type="project" value="InterPro"/>
</dbReference>
<dbReference type="SMART" id="SM00862">
    <property type="entry name" value="Trans_reg_C"/>
    <property type="match status" value="1"/>
</dbReference>
<evidence type="ECO:0000256" key="4">
    <source>
        <dbReference type="ARBA" id="ARBA00023125"/>
    </source>
</evidence>
<dbReference type="GO" id="GO:0000156">
    <property type="term" value="F:phosphorelay response regulator activity"/>
    <property type="evidence" value="ECO:0007669"/>
    <property type="project" value="TreeGrafter"/>
</dbReference>
<organism evidence="10 11">
    <name type="scientific">OM182 bacterium</name>
    <dbReference type="NCBI Taxonomy" id="2510334"/>
    <lineage>
        <taxon>Bacteria</taxon>
        <taxon>Pseudomonadati</taxon>
        <taxon>Pseudomonadota</taxon>
        <taxon>Gammaproteobacteria</taxon>
        <taxon>OMG group</taxon>
        <taxon>OM182 clade</taxon>
    </lineage>
</organism>
<dbReference type="SMART" id="SM00448">
    <property type="entry name" value="REC"/>
    <property type="match status" value="1"/>
</dbReference>
<feature type="domain" description="Response regulatory" evidence="8">
    <location>
        <begin position="4"/>
        <end position="120"/>
    </location>
</feature>
<dbReference type="PROSITE" id="PS50110">
    <property type="entry name" value="RESPONSE_REGULATORY"/>
    <property type="match status" value="1"/>
</dbReference>